<evidence type="ECO:0000313" key="1">
    <source>
        <dbReference type="EMBL" id="KAF2322711.1"/>
    </source>
</evidence>
<name>A0A6A6N970_HEVBR</name>
<proteinExistence type="predicted"/>
<comment type="caution">
    <text evidence="1">The sequence shown here is derived from an EMBL/GenBank/DDBJ whole genome shotgun (WGS) entry which is preliminary data.</text>
</comment>
<keyword evidence="2" id="KW-1185">Reference proteome</keyword>
<protein>
    <submittedName>
        <fullName evidence="1">Uncharacterized protein</fullName>
    </submittedName>
</protein>
<dbReference type="AlphaFoldDB" id="A0A6A6N970"/>
<accession>A0A6A6N970</accession>
<dbReference type="Proteomes" id="UP000467840">
    <property type="component" value="Chromosome 11"/>
</dbReference>
<dbReference type="EMBL" id="JAAGAX010000002">
    <property type="protein sequence ID" value="KAF2322711.1"/>
    <property type="molecule type" value="Genomic_DNA"/>
</dbReference>
<organism evidence="1 2">
    <name type="scientific">Hevea brasiliensis</name>
    <name type="common">Para rubber tree</name>
    <name type="synonym">Siphonia brasiliensis</name>
    <dbReference type="NCBI Taxonomy" id="3981"/>
    <lineage>
        <taxon>Eukaryota</taxon>
        <taxon>Viridiplantae</taxon>
        <taxon>Streptophyta</taxon>
        <taxon>Embryophyta</taxon>
        <taxon>Tracheophyta</taxon>
        <taxon>Spermatophyta</taxon>
        <taxon>Magnoliopsida</taxon>
        <taxon>eudicotyledons</taxon>
        <taxon>Gunneridae</taxon>
        <taxon>Pentapetalae</taxon>
        <taxon>rosids</taxon>
        <taxon>fabids</taxon>
        <taxon>Malpighiales</taxon>
        <taxon>Euphorbiaceae</taxon>
        <taxon>Crotonoideae</taxon>
        <taxon>Micrandreae</taxon>
        <taxon>Hevea</taxon>
    </lineage>
</organism>
<sequence length="197" mass="21589">MTCQMGNVYAHTSSKDAMGDLELVMGDSSHGVDMDESSYYWEGKGDGIIFEVGEEEGTIPNVGEGGDGQSVRLVPTKAADDSGPIVLIQSKQENAIIYSILEKYDMPDGMVGLNEEEKRSLVIRVSCKRRTRASTPTKPLSQWARGEGELSGMFDVPLATKENVSLYDDALPDCLSMPLLPSFFDPPSPLRYRWQSG</sequence>
<evidence type="ECO:0000313" key="2">
    <source>
        <dbReference type="Proteomes" id="UP000467840"/>
    </source>
</evidence>
<reference evidence="1 2" key="1">
    <citation type="journal article" date="2020" name="Mol. Plant">
        <title>The Chromosome-Based Rubber Tree Genome Provides New Insights into Spurge Genome Evolution and Rubber Biosynthesis.</title>
        <authorList>
            <person name="Liu J."/>
            <person name="Shi C."/>
            <person name="Shi C.C."/>
            <person name="Li W."/>
            <person name="Zhang Q.J."/>
            <person name="Zhang Y."/>
            <person name="Li K."/>
            <person name="Lu H.F."/>
            <person name="Shi C."/>
            <person name="Zhu S.T."/>
            <person name="Xiao Z.Y."/>
            <person name="Nan H."/>
            <person name="Yue Y."/>
            <person name="Zhu X.G."/>
            <person name="Wu Y."/>
            <person name="Hong X.N."/>
            <person name="Fan G.Y."/>
            <person name="Tong Y."/>
            <person name="Zhang D."/>
            <person name="Mao C.L."/>
            <person name="Liu Y.L."/>
            <person name="Hao S.J."/>
            <person name="Liu W.Q."/>
            <person name="Lv M.Q."/>
            <person name="Zhang H.B."/>
            <person name="Liu Y."/>
            <person name="Hu-Tang G.R."/>
            <person name="Wang J.P."/>
            <person name="Wang J.H."/>
            <person name="Sun Y.H."/>
            <person name="Ni S.B."/>
            <person name="Chen W.B."/>
            <person name="Zhang X.C."/>
            <person name="Jiao Y.N."/>
            <person name="Eichler E.E."/>
            <person name="Li G.H."/>
            <person name="Liu X."/>
            <person name="Gao L.Z."/>
        </authorList>
    </citation>
    <scope>NUCLEOTIDE SEQUENCE [LARGE SCALE GENOMIC DNA]</scope>
    <source>
        <strain evidence="2">cv. GT1</strain>
        <tissue evidence="1">Leaf</tissue>
    </source>
</reference>
<gene>
    <name evidence="1" type="ORF">GH714_029364</name>
</gene>